<dbReference type="SUPFAM" id="SSF52540">
    <property type="entry name" value="P-loop containing nucleoside triphosphate hydrolases"/>
    <property type="match status" value="1"/>
</dbReference>
<dbReference type="InterPro" id="IPR017871">
    <property type="entry name" value="ABC_transporter-like_CS"/>
</dbReference>
<keyword evidence="3" id="KW-0547">Nucleotide-binding</keyword>
<accession>A0A075JGZ0</accession>
<dbReference type="KEGG" id="dni:HX89_11655"/>
<dbReference type="GO" id="GO:0016887">
    <property type="term" value="F:ATP hydrolysis activity"/>
    <property type="evidence" value="ECO:0007669"/>
    <property type="project" value="InterPro"/>
</dbReference>
<evidence type="ECO:0000259" key="7">
    <source>
        <dbReference type="PROSITE" id="PS51866"/>
    </source>
</evidence>
<dbReference type="PANTHER" id="PTHR42781:SF4">
    <property type="entry name" value="SPERMIDINE_PUTRESCINE IMPORT ATP-BINDING PROTEIN POTA"/>
    <property type="match status" value="1"/>
</dbReference>
<dbReference type="Proteomes" id="UP000027986">
    <property type="component" value="Chromosome"/>
</dbReference>
<dbReference type="GO" id="GO:0015689">
    <property type="term" value="P:molybdate ion transport"/>
    <property type="evidence" value="ECO:0007669"/>
    <property type="project" value="InterPro"/>
</dbReference>
<evidence type="ECO:0000259" key="6">
    <source>
        <dbReference type="PROSITE" id="PS50893"/>
    </source>
</evidence>
<evidence type="ECO:0000313" key="9">
    <source>
        <dbReference type="Proteomes" id="UP000027986"/>
    </source>
</evidence>
<evidence type="ECO:0000256" key="2">
    <source>
        <dbReference type="ARBA" id="ARBA00022505"/>
    </source>
</evidence>
<evidence type="ECO:0000256" key="4">
    <source>
        <dbReference type="ARBA" id="ARBA00022840"/>
    </source>
</evidence>
<dbReference type="Gene3D" id="2.40.50.100">
    <property type="match status" value="1"/>
</dbReference>
<feature type="domain" description="ABC transporter" evidence="6">
    <location>
        <begin position="1"/>
        <end position="227"/>
    </location>
</feature>
<keyword evidence="4" id="KW-0067">ATP-binding</keyword>
<dbReference type="OrthoDB" id="9112331at2"/>
<dbReference type="HOGENOM" id="CLU_000604_1_1_11"/>
<dbReference type="InterPro" id="IPR005116">
    <property type="entry name" value="Transp-assoc_OB_typ1"/>
</dbReference>
<keyword evidence="9" id="KW-1185">Reference proteome</keyword>
<dbReference type="eggNOG" id="COG3842">
    <property type="taxonomic scope" value="Bacteria"/>
</dbReference>
<dbReference type="SMART" id="SM00382">
    <property type="entry name" value="AAA"/>
    <property type="match status" value="1"/>
</dbReference>
<dbReference type="SUPFAM" id="SSF50331">
    <property type="entry name" value="MOP-like"/>
    <property type="match status" value="1"/>
</dbReference>
<dbReference type="EMBL" id="CP008889">
    <property type="protein sequence ID" value="AIF41481.1"/>
    <property type="molecule type" value="Genomic_DNA"/>
</dbReference>
<dbReference type="PANTHER" id="PTHR42781">
    <property type="entry name" value="SPERMIDINE/PUTRESCINE IMPORT ATP-BINDING PROTEIN POTA"/>
    <property type="match status" value="1"/>
</dbReference>
<dbReference type="AlphaFoldDB" id="A0A075JGZ0"/>
<dbReference type="PROSITE" id="PS50893">
    <property type="entry name" value="ABC_TRANSPORTER_2"/>
    <property type="match status" value="1"/>
</dbReference>
<gene>
    <name evidence="8" type="ORF">HX89_11655</name>
</gene>
<dbReference type="InterPro" id="IPR004606">
    <property type="entry name" value="Mop_domain"/>
</dbReference>
<evidence type="ECO:0000256" key="3">
    <source>
        <dbReference type="ARBA" id="ARBA00022741"/>
    </source>
</evidence>
<dbReference type="InterPro" id="IPR003593">
    <property type="entry name" value="AAA+_ATPase"/>
</dbReference>
<dbReference type="InterPro" id="IPR027417">
    <property type="entry name" value="P-loop_NTPase"/>
</dbReference>
<dbReference type="InterPro" id="IPR003439">
    <property type="entry name" value="ABC_transporter-like_ATP-bd"/>
</dbReference>
<evidence type="ECO:0000256" key="5">
    <source>
        <dbReference type="PROSITE-ProRule" id="PRU01213"/>
    </source>
</evidence>
<organism evidence="8 9">
    <name type="scientific">Dermacoccus nishinomiyaensis</name>
    <dbReference type="NCBI Taxonomy" id="1274"/>
    <lineage>
        <taxon>Bacteria</taxon>
        <taxon>Bacillati</taxon>
        <taxon>Actinomycetota</taxon>
        <taxon>Actinomycetes</taxon>
        <taxon>Micrococcales</taxon>
        <taxon>Dermacoccaceae</taxon>
        <taxon>Dermacoccus</taxon>
    </lineage>
</organism>
<dbReference type="InterPro" id="IPR008995">
    <property type="entry name" value="Mo/tungstate-bd_C_term_dom"/>
</dbReference>
<dbReference type="Pfam" id="PF00005">
    <property type="entry name" value="ABC_tran"/>
    <property type="match status" value="1"/>
</dbReference>
<keyword evidence="1" id="KW-0813">Transport</keyword>
<protein>
    <recommendedName>
        <fullName evidence="10">ABC transporter ATP-binding protein</fullName>
    </recommendedName>
</protein>
<feature type="domain" description="Mop" evidence="7">
    <location>
        <begin position="278"/>
        <end position="346"/>
    </location>
</feature>
<dbReference type="PROSITE" id="PS00211">
    <property type="entry name" value="ABC_TRANSPORTER_1"/>
    <property type="match status" value="1"/>
</dbReference>
<dbReference type="Pfam" id="PF03459">
    <property type="entry name" value="TOBE"/>
    <property type="match status" value="1"/>
</dbReference>
<reference evidence="8 9" key="1">
    <citation type="submission" date="2014-07" db="EMBL/GenBank/DDBJ databases">
        <title>Genome Sequencing of Dermacoccus nishinomiyaensis.</title>
        <authorList>
            <person name="Hong K.W."/>
            <person name="Chan K.G."/>
        </authorList>
    </citation>
    <scope>NUCLEOTIDE SEQUENCE [LARGE SCALE GENOMIC DNA]</scope>
    <source>
        <strain evidence="8 9">M25</strain>
    </source>
</reference>
<keyword evidence="2 5" id="KW-0500">Molybdenum</keyword>
<name>A0A075JGZ0_9MICO</name>
<dbReference type="Gene3D" id="3.40.50.300">
    <property type="entry name" value="P-loop containing nucleotide triphosphate hydrolases"/>
    <property type="match status" value="1"/>
</dbReference>
<dbReference type="PROSITE" id="PS51866">
    <property type="entry name" value="MOP"/>
    <property type="match status" value="1"/>
</dbReference>
<dbReference type="InterPro" id="IPR050093">
    <property type="entry name" value="ABC_SmlMolc_Importer"/>
</dbReference>
<dbReference type="GO" id="GO:0005524">
    <property type="term" value="F:ATP binding"/>
    <property type="evidence" value="ECO:0007669"/>
    <property type="project" value="UniProtKB-KW"/>
</dbReference>
<evidence type="ECO:0008006" key="10">
    <source>
        <dbReference type="Google" id="ProtNLM"/>
    </source>
</evidence>
<evidence type="ECO:0000313" key="8">
    <source>
        <dbReference type="EMBL" id="AIF41481.1"/>
    </source>
</evidence>
<evidence type="ECO:0000256" key="1">
    <source>
        <dbReference type="ARBA" id="ARBA00022448"/>
    </source>
</evidence>
<sequence length="346" mass="36622">MRRGSFELEAAFTCAPGEVLGVLGPNGSGKSTLVAGISGLEHLTSGELRVGEACWDDGRGHAVPPGHRQVGLMTAAGDIFGHLDALENVAFGLRARGVSRSAARRRARQELEQVGIADLASRRPHELSSGQAQRVALARALALDPRVLLLDEPLSAIDQSGRDELRALLGERLARTDAVTLLVTHNPLEALTLADRLLFLEAGRVTQLAPPQDVVRYPRTAFAARVVGLNLWRGTSDGRAITTPGGARIMAADVPPSGERAFAAFAPTAVSLWREVPAGSPRNTWPLVVQQIEHTGTLARVHLRGDAGVAADLVADVTLEAVTELGLHHGSHVAASVKATDVTLYR</sequence>
<proteinExistence type="predicted"/>